<name>A0AAN9B1I5_9CAEN</name>
<dbReference type="AlphaFoldDB" id="A0AAN9B1I5"/>
<evidence type="ECO:0000313" key="3">
    <source>
        <dbReference type="Proteomes" id="UP001374579"/>
    </source>
</evidence>
<protein>
    <submittedName>
        <fullName evidence="2">Uncharacterized protein</fullName>
    </submittedName>
</protein>
<evidence type="ECO:0000313" key="2">
    <source>
        <dbReference type="EMBL" id="KAK7096025.1"/>
    </source>
</evidence>
<keyword evidence="1" id="KW-0732">Signal</keyword>
<dbReference type="EMBL" id="JBAMIC010000014">
    <property type="protein sequence ID" value="KAK7096025.1"/>
    <property type="molecule type" value="Genomic_DNA"/>
</dbReference>
<dbReference type="Proteomes" id="UP001374579">
    <property type="component" value="Unassembled WGS sequence"/>
</dbReference>
<comment type="caution">
    <text evidence="2">The sequence shown here is derived from an EMBL/GenBank/DDBJ whole genome shotgun (WGS) entry which is preliminary data.</text>
</comment>
<gene>
    <name evidence="2" type="ORF">V1264_005372</name>
</gene>
<feature type="chain" id="PRO_5043040507" evidence="1">
    <location>
        <begin position="21"/>
        <end position="427"/>
    </location>
</feature>
<keyword evidence="3" id="KW-1185">Reference proteome</keyword>
<reference evidence="2 3" key="1">
    <citation type="submission" date="2024-02" db="EMBL/GenBank/DDBJ databases">
        <title>Chromosome-scale genome assembly of the rough periwinkle Littorina saxatilis.</title>
        <authorList>
            <person name="De Jode A."/>
            <person name="Faria R."/>
            <person name="Formenti G."/>
            <person name="Sims Y."/>
            <person name="Smith T.P."/>
            <person name="Tracey A."/>
            <person name="Wood J.M.D."/>
            <person name="Zagrodzka Z.B."/>
            <person name="Johannesson K."/>
            <person name="Butlin R.K."/>
            <person name="Leder E.H."/>
        </authorList>
    </citation>
    <scope>NUCLEOTIDE SEQUENCE [LARGE SCALE GENOMIC DNA]</scope>
    <source>
        <strain evidence="2">Snail1</strain>
        <tissue evidence="2">Muscle</tissue>
    </source>
</reference>
<feature type="signal peptide" evidence="1">
    <location>
        <begin position="1"/>
        <end position="20"/>
    </location>
</feature>
<sequence>MTDTMKYVLLSFTLLVLVGAQDFEIGSGFDGGELCTAERKKCLAGIPCIYDTCVCPPGTKGDGMVECVHTDEHLCIVKGNFQLQGFGNNDFVRYVYPCPTRLAEFTVTIDPDSNEPIRRCTFDVQTTPLEKKNINRIVGLEVKLTLTAEDLDRPFDQLAGNKPNELTALKFDLPLDGYNGFFKMLNAVPSADNTDDVLFPLDNSTHVTWRGINVYCAFDTENNFAVLNVPECSTRIKVRPYDMTLGDRDSEHVPAISIQVPGHTEWNADHGSENALCGKATDRPMKYALMAERLRLNSARTVALHYTLLQGSEVSLSGSSERMCEYPEATLSTCPEENRVMAIRYCGSLMTSYFYRTCLVKHAFLGSTASLLHFFDECLKFFCEGSHHSCLAVREVVTKFCREHRSQKLIMTLNDFCNVKELRNTAG</sequence>
<organism evidence="2 3">
    <name type="scientific">Littorina saxatilis</name>
    <dbReference type="NCBI Taxonomy" id="31220"/>
    <lineage>
        <taxon>Eukaryota</taxon>
        <taxon>Metazoa</taxon>
        <taxon>Spiralia</taxon>
        <taxon>Lophotrochozoa</taxon>
        <taxon>Mollusca</taxon>
        <taxon>Gastropoda</taxon>
        <taxon>Caenogastropoda</taxon>
        <taxon>Littorinimorpha</taxon>
        <taxon>Littorinoidea</taxon>
        <taxon>Littorinidae</taxon>
        <taxon>Littorina</taxon>
    </lineage>
</organism>
<proteinExistence type="predicted"/>
<evidence type="ECO:0000256" key="1">
    <source>
        <dbReference type="SAM" id="SignalP"/>
    </source>
</evidence>
<accession>A0AAN9B1I5</accession>